<gene>
    <name evidence="1" type="primary">subA</name>
</gene>
<dbReference type="RefSeq" id="WP_015715148.1">
    <property type="nucleotide sequence ID" value="NZ_BDCV01000005.1"/>
</dbReference>
<dbReference type="NCBIfam" id="NF038155">
    <property type="entry name" value="lanthi_I_FDLD"/>
    <property type="match status" value="1"/>
</dbReference>
<protein>
    <submittedName>
        <fullName evidence="1">Lantibiotic peptide</fullName>
    </submittedName>
</protein>
<accession>R9R876</accession>
<evidence type="ECO:0000313" key="1">
    <source>
        <dbReference type="EMBL" id="AGL93171.1"/>
    </source>
</evidence>
<dbReference type="PATRIC" id="fig|1423.287.peg.3969"/>
<dbReference type="AlphaFoldDB" id="R9R876"/>
<reference evidence="1" key="1">
    <citation type="journal article" date="2012" name="J. Appl. Microbiol.">
        <title>Diversity and bioactive potential of endospore-forming bacteria cultured from the marine sponge Haliclona simulans.</title>
        <authorList>
            <person name="Phelan R.W."/>
            <person name="O'Halloran J.A."/>
            <person name="Kennedy J."/>
            <person name="Morrissey J.P."/>
            <person name="Dobson A.D."/>
            <person name="O'Gara F."/>
            <person name="Barbosa T.M."/>
        </authorList>
    </citation>
    <scope>NUCLEOTIDE SEQUENCE</scope>
    <source>
        <strain evidence="1">MMA7</strain>
    </source>
</reference>
<dbReference type="EMBL" id="JX912247">
    <property type="protein sequence ID" value="AGL93171.1"/>
    <property type="molecule type" value="Genomic_DNA"/>
</dbReference>
<organism evidence="1">
    <name type="scientific">Bacillus subtilis</name>
    <dbReference type="NCBI Taxonomy" id="1423"/>
    <lineage>
        <taxon>Bacteria</taxon>
        <taxon>Bacillati</taxon>
        <taxon>Bacillota</taxon>
        <taxon>Bacilli</taxon>
        <taxon>Bacillales</taxon>
        <taxon>Bacillaceae</taxon>
        <taxon>Bacillus</taxon>
    </lineage>
</organism>
<proteinExistence type="predicted"/>
<name>R9R876_BACIU</name>
<reference evidence="1" key="2">
    <citation type="journal article" date="2013" name="Mar. Drugs">
        <title>Subtilomycin: A New Lantibiotic from Bacillus subtilis Strain MMA7 Isolated from the Marine Sponge Haliclona simulans.</title>
        <authorList>
            <person name="Phelan R.W."/>
            <person name="Barret M."/>
            <person name="Cotter P.D."/>
            <person name="O'Connor P.M."/>
            <person name="Chen R."/>
            <person name="Morrissey J.P."/>
            <person name="Dobson A.D."/>
            <person name="O'Gara F."/>
            <person name="Barbosa T.M."/>
        </authorList>
    </citation>
    <scope>NUCLEOTIDE SEQUENCE</scope>
    <source>
        <strain evidence="1">MMA7</strain>
    </source>
</reference>
<sequence>MEKNNIFDLDINKKMESTSEVSAQTWATIGKTIVQSVKKCRTFTCGCSLGSCSNCN</sequence>